<dbReference type="OrthoDB" id="687730at2759"/>
<sequence length="86" mass="9869">KSSNGTFVNGERLSPEGMEFDHWELKSDDIGAYPLHRSDEFGIDVVGGGNKILHYKVAARVFCIFNEQDLQIAHRSEHHQQQQHHQ</sequence>
<comment type="caution">
    <text evidence="2">The sequence shown here is derived from an EMBL/GenBank/DDBJ whole genome shotgun (WGS) entry which is preliminary data.</text>
</comment>
<dbReference type="Proteomes" id="UP000807025">
    <property type="component" value="Unassembled WGS sequence"/>
</dbReference>
<protein>
    <recommendedName>
        <fullName evidence="1">FHA domain-containing protein</fullName>
    </recommendedName>
</protein>
<name>A0A9P5ZES9_PLEER</name>
<reference evidence="2" key="1">
    <citation type="submission" date="2020-11" db="EMBL/GenBank/DDBJ databases">
        <authorList>
            <consortium name="DOE Joint Genome Institute"/>
            <person name="Ahrendt S."/>
            <person name="Riley R."/>
            <person name="Andreopoulos W."/>
            <person name="Labutti K."/>
            <person name="Pangilinan J."/>
            <person name="Ruiz-Duenas F.J."/>
            <person name="Barrasa J.M."/>
            <person name="Sanchez-Garcia M."/>
            <person name="Camarero S."/>
            <person name="Miyauchi S."/>
            <person name="Serrano A."/>
            <person name="Linde D."/>
            <person name="Babiker R."/>
            <person name="Drula E."/>
            <person name="Ayuso-Fernandez I."/>
            <person name="Pacheco R."/>
            <person name="Padilla G."/>
            <person name="Ferreira P."/>
            <person name="Barriuso J."/>
            <person name="Kellner H."/>
            <person name="Castanera R."/>
            <person name="Alfaro M."/>
            <person name="Ramirez L."/>
            <person name="Pisabarro A.G."/>
            <person name="Kuo A."/>
            <person name="Tritt A."/>
            <person name="Lipzen A."/>
            <person name="He G."/>
            <person name="Yan M."/>
            <person name="Ng V."/>
            <person name="Cullen D."/>
            <person name="Martin F."/>
            <person name="Rosso M.-N."/>
            <person name="Henrissat B."/>
            <person name="Hibbett D."/>
            <person name="Martinez A.T."/>
            <person name="Grigoriev I.V."/>
        </authorList>
    </citation>
    <scope>NUCLEOTIDE SEQUENCE</scope>
    <source>
        <strain evidence="2">ATCC 90797</strain>
    </source>
</reference>
<accession>A0A9P5ZES9</accession>
<evidence type="ECO:0000259" key="1">
    <source>
        <dbReference type="PROSITE" id="PS50006"/>
    </source>
</evidence>
<dbReference type="PROSITE" id="PS50006">
    <property type="entry name" value="FHA_DOMAIN"/>
    <property type="match status" value="1"/>
</dbReference>
<feature type="non-terminal residue" evidence="2">
    <location>
        <position position="1"/>
    </location>
</feature>
<gene>
    <name evidence="2" type="ORF">BDN71DRAFT_1405447</name>
</gene>
<organism evidence="2 3">
    <name type="scientific">Pleurotus eryngii</name>
    <name type="common">Boletus of the steppes</name>
    <dbReference type="NCBI Taxonomy" id="5323"/>
    <lineage>
        <taxon>Eukaryota</taxon>
        <taxon>Fungi</taxon>
        <taxon>Dikarya</taxon>
        <taxon>Basidiomycota</taxon>
        <taxon>Agaricomycotina</taxon>
        <taxon>Agaricomycetes</taxon>
        <taxon>Agaricomycetidae</taxon>
        <taxon>Agaricales</taxon>
        <taxon>Pleurotineae</taxon>
        <taxon>Pleurotaceae</taxon>
        <taxon>Pleurotus</taxon>
    </lineage>
</organism>
<dbReference type="InterPro" id="IPR000253">
    <property type="entry name" value="FHA_dom"/>
</dbReference>
<feature type="domain" description="FHA" evidence="1">
    <location>
        <begin position="1"/>
        <end position="13"/>
    </location>
</feature>
<dbReference type="EMBL" id="MU154855">
    <property type="protein sequence ID" value="KAF9486927.1"/>
    <property type="molecule type" value="Genomic_DNA"/>
</dbReference>
<proteinExistence type="predicted"/>
<dbReference type="AlphaFoldDB" id="A0A9P5ZES9"/>
<keyword evidence="3" id="KW-1185">Reference proteome</keyword>
<evidence type="ECO:0000313" key="3">
    <source>
        <dbReference type="Proteomes" id="UP000807025"/>
    </source>
</evidence>
<evidence type="ECO:0000313" key="2">
    <source>
        <dbReference type="EMBL" id="KAF9486927.1"/>
    </source>
</evidence>